<dbReference type="EMBL" id="CAJOBC010094192">
    <property type="protein sequence ID" value="CAF4423095.1"/>
    <property type="molecule type" value="Genomic_DNA"/>
</dbReference>
<dbReference type="Proteomes" id="UP000663829">
    <property type="component" value="Unassembled WGS sequence"/>
</dbReference>
<evidence type="ECO:0000256" key="1">
    <source>
        <dbReference type="ARBA" id="ARBA00010055"/>
    </source>
</evidence>
<evidence type="ECO:0000313" key="4">
    <source>
        <dbReference type="EMBL" id="CAF1561580.1"/>
    </source>
</evidence>
<feature type="non-terminal residue" evidence="4">
    <location>
        <position position="142"/>
    </location>
</feature>
<dbReference type="SUPFAM" id="SSF55753">
    <property type="entry name" value="Actin depolymerizing proteins"/>
    <property type="match status" value="1"/>
</dbReference>
<evidence type="ECO:0000313" key="7">
    <source>
        <dbReference type="Proteomes" id="UP000663829"/>
    </source>
</evidence>
<dbReference type="Proteomes" id="UP000677228">
    <property type="component" value="Unassembled WGS sequence"/>
</dbReference>
<accession>A0A815XTM0</accession>
<dbReference type="PIRSF" id="PIRSF001788">
    <property type="entry name" value="GMF-beta"/>
    <property type="match status" value="1"/>
</dbReference>
<dbReference type="EMBL" id="CAJNOQ010028436">
    <property type="protein sequence ID" value="CAF1561580.1"/>
    <property type="molecule type" value="Genomic_DNA"/>
</dbReference>
<dbReference type="Gene3D" id="3.40.20.10">
    <property type="entry name" value="Severin"/>
    <property type="match status" value="1"/>
</dbReference>
<dbReference type="PANTHER" id="PTHR11249">
    <property type="entry name" value="GLIAL FACTOR NATURATION FACTOR"/>
    <property type="match status" value="1"/>
</dbReference>
<reference evidence="4" key="1">
    <citation type="submission" date="2021-02" db="EMBL/GenBank/DDBJ databases">
        <authorList>
            <person name="Nowell W R."/>
        </authorList>
    </citation>
    <scope>NUCLEOTIDE SEQUENCE</scope>
</reference>
<dbReference type="InterPro" id="IPR011171">
    <property type="entry name" value="GMF"/>
</dbReference>
<dbReference type="GO" id="GO:0034316">
    <property type="term" value="P:negative regulation of Arp2/3 complex-mediated actin nucleation"/>
    <property type="evidence" value="ECO:0007669"/>
    <property type="project" value="TreeGrafter"/>
</dbReference>
<dbReference type="GO" id="GO:0003779">
    <property type="term" value="F:actin binding"/>
    <property type="evidence" value="ECO:0007669"/>
    <property type="project" value="InterPro"/>
</dbReference>
<evidence type="ECO:0000259" key="2">
    <source>
        <dbReference type="PROSITE" id="PS51263"/>
    </source>
</evidence>
<dbReference type="EMBL" id="CAJOBA010012123">
    <property type="protein sequence ID" value="CAF3873540.1"/>
    <property type="molecule type" value="Genomic_DNA"/>
</dbReference>
<dbReference type="SMART" id="SM00102">
    <property type="entry name" value="ADF"/>
    <property type="match status" value="1"/>
</dbReference>
<evidence type="ECO:0000313" key="5">
    <source>
        <dbReference type="EMBL" id="CAF3873540.1"/>
    </source>
</evidence>
<dbReference type="InterPro" id="IPR002108">
    <property type="entry name" value="ADF-H"/>
</dbReference>
<dbReference type="PANTHER" id="PTHR11249:SF2">
    <property type="entry name" value="GLIA MATURATION FACTOR"/>
    <property type="match status" value="1"/>
</dbReference>
<proteinExistence type="inferred from homology"/>
<dbReference type="GO" id="GO:0071846">
    <property type="term" value="P:actin filament debranching"/>
    <property type="evidence" value="ECO:0007669"/>
    <property type="project" value="InterPro"/>
</dbReference>
<comment type="similarity">
    <text evidence="1">Belongs to the actin-binding proteins ADF family. GMF subfamily.</text>
</comment>
<keyword evidence="7" id="KW-1185">Reference proteome</keyword>
<comment type="caution">
    <text evidence="4">The sequence shown here is derived from an EMBL/GenBank/DDBJ whole genome shotgun (WGS) entry which is preliminary data.</text>
</comment>
<dbReference type="Pfam" id="PF00241">
    <property type="entry name" value="Cofilin_ADF"/>
    <property type="match status" value="1"/>
</dbReference>
<dbReference type="GO" id="GO:0030864">
    <property type="term" value="C:cortical actin cytoskeleton"/>
    <property type="evidence" value="ECO:0007669"/>
    <property type="project" value="TreeGrafter"/>
</dbReference>
<dbReference type="Proteomes" id="UP000681722">
    <property type="component" value="Unassembled WGS sequence"/>
</dbReference>
<evidence type="ECO:0000313" key="3">
    <source>
        <dbReference type="EMBL" id="CAF1108141.1"/>
    </source>
</evidence>
<protein>
    <recommendedName>
        <fullName evidence="2">ADF-H domain-containing protein</fullName>
    </recommendedName>
</protein>
<dbReference type="PROSITE" id="PS51263">
    <property type="entry name" value="ADF_H"/>
    <property type="match status" value="1"/>
</dbReference>
<organism evidence="4 7">
    <name type="scientific">Didymodactylos carnosus</name>
    <dbReference type="NCBI Taxonomy" id="1234261"/>
    <lineage>
        <taxon>Eukaryota</taxon>
        <taxon>Metazoa</taxon>
        <taxon>Spiralia</taxon>
        <taxon>Gnathifera</taxon>
        <taxon>Rotifera</taxon>
        <taxon>Eurotatoria</taxon>
        <taxon>Bdelloidea</taxon>
        <taxon>Philodinida</taxon>
        <taxon>Philodinidae</taxon>
        <taxon>Didymodactylos</taxon>
    </lineage>
</organism>
<dbReference type="Proteomes" id="UP000682733">
    <property type="component" value="Unassembled WGS sequence"/>
</dbReference>
<evidence type="ECO:0000313" key="6">
    <source>
        <dbReference type="EMBL" id="CAF4423095.1"/>
    </source>
</evidence>
<dbReference type="AlphaFoldDB" id="A0A815XTM0"/>
<gene>
    <name evidence="4" type="ORF">GPM918_LOCUS39798</name>
    <name evidence="3" type="ORF">OVA965_LOCUS19628</name>
    <name evidence="6" type="ORF">SRO942_LOCUS40701</name>
    <name evidence="5" type="ORF">TMI583_LOCUS19735</name>
</gene>
<sequence>RVIVMAMSTCLIDKPVVDMMKKFRRLSNKSTMAVILKCDMKANQVVIDKELNDITPEQLIEELPSREPRFILYSHEWKHADGRVQYPLNLIMYIPDGCGTQNRFMYAATAGSVSEASGITRIIELREDVSAEWLTNELKKAY</sequence>
<name>A0A815XTM0_9BILA</name>
<dbReference type="OrthoDB" id="3919494at2759"/>
<dbReference type="InterPro" id="IPR029006">
    <property type="entry name" value="ADF-H/Gelsolin-like_dom_sf"/>
</dbReference>
<dbReference type="EMBL" id="CAJNOK010010171">
    <property type="protein sequence ID" value="CAF1108141.1"/>
    <property type="molecule type" value="Genomic_DNA"/>
</dbReference>
<dbReference type="GO" id="GO:0071933">
    <property type="term" value="F:Arp2/3 complex binding"/>
    <property type="evidence" value="ECO:0007669"/>
    <property type="project" value="InterPro"/>
</dbReference>
<feature type="domain" description="ADF-H" evidence="2">
    <location>
        <begin position="8"/>
        <end position="142"/>
    </location>
</feature>